<dbReference type="GO" id="GO:0016020">
    <property type="term" value="C:membrane"/>
    <property type="evidence" value="ECO:0007669"/>
    <property type="project" value="InterPro"/>
</dbReference>
<keyword evidence="4" id="KW-0812">Transmembrane</keyword>
<dbReference type="SMART" id="SM00304">
    <property type="entry name" value="HAMP"/>
    <property type="match status" value="1"/>
</dbReference>
<dbReference type="Gene3D" id="1.10.287.950">
    <property type="entry name" value="Methyl-accepting chemotaxis protein"/>
    <property type="match status" value="1"/>
</dbReference>
<dbReference type="PANTHER" id="PTHR32089:SF114">
    <property type="entry name" value="METHYL-ACCEPTING CHEMOTAXIS PROTEIN MCPB"/>
    <property type="match status" value="1"/>
</dbReference>
<dbReference type="PROSITE" id="PS50111">
    <property type="entry name" value="CHEMOTAXIS_TRANSDUC_2"/>
    <property type="match status" value="1"/>
</dbReference>
<sequence>MKLQQKIILSIMCGMIFGFTTFLTINHFMMQQTTKQEIHSMLEEKALSLTQTVSEWLYNKQDIVIALGKSIHKLQEKTPERIREHLIQTAQAANVNVSIAYLEGKPLIHISPSAPYMSAEDAEKELVYKTAKSNNFQPAFSIPHDNPMRPGMPIITISAPIEEKSIGFIVLPLENIKKKVLETQFNGGFASITGIDHKSIFHPIAEYQGKRLSDLNPELKWVEDAIFSKKSGILEFSINGSEKILVFNTVEETGWKILINFDKKIAFSSLYEQTNKLLLISLVFLILGFFGIYMLLSLQFKPLHLLQEMIKNLASGEGDLTQRLAIKSHDELGEIAKSINVFIEKIQELIIRAKETSRENLTITKKLKAIFLILEERSTEENMIVSNTVENGKIVLNEVKSSIDETQRNSEQLGIVNTNFQKIQIQMDQLNKKLQNSSEKELEMASKLQHSRESTDEVKNILNVISDIADQTNLLALNAAIEAARAGEHGRGFAVVADEVRKLAERTQESLSEINTTISVIVQSTTDASEQIDINSKEIFSLSKIFSTIESVFKENADILQNSIQSNQFNLKNALNVNMSIQKIIETIQEIEAIIKTNTTSIQEVEKASEDLSIMAAKLDNELEQFKIH</sequence>
<dbReference type="CDD" id="cd06225">
    <property type="entry name" value="HAMP"/>
    <property type="match status" value="1"/>
</dbReference>
<dbReference type="InterPro" id="IPR004089">
    <property type="entry name" value="MCPsignal_dom"/>
</dbReference>
<keyword evidence="1 3" id="KW-0807">Transducer</keyword>
<comment type="similarity">
    <text evidence="2">Belongs to the methyl-accepting chemotaxis (MCP) protein family.</text>
</comment>
<gene>
    <name evidence="7" type="ORF">SHALO_2369</name>
</gene>
<dbReference type="GO" id="GO:0007165">
    <property type="term" value="P:signal transduction"/>
    <property type="evidence" value="ECO:0007669"/>
    <property type="project" value="UniProtKB-KW"/>
</dbReference>
<feature type="transmembrane region" description="Helical" evidence="4">
    <location>
        <begin position="277"/>
        <end position="296"/>
    </location>
</feature>
<dbReference type="STRING" id="1193502.SHALO_2369"/>
<dbReference type="PANTHER" id="PTHR32089">
    <property type="entry name" value="METHYL-ACCEPTING CHEMOTAXIS PROTEIN MCPB"/>
    <property type="match status" value="1"/>
</dbReference>
<dbReference type="InterPro" id="IPR003660">
    <property type="entry name" value="HAMP_dom"/>
</dbReference>
<reference evidence="8" key="1">
    <citation type="submission" date="2016-08" db="EMBL/GenBank/DDBJ databases">
        <title>Complete genome sequence of the organohalide-respiring Epsilonproteobacterium Sulfurospirillum halorespirans.</title>
        <authorList>
            <person name="Goris T."/>
            <person name="Zimmermann J."/>
            <person name="Schenz B."/>
            <person name="Lemos M."/>
            <person name="Hackermueller J."/>
            <person name="Diekert G."/>
        </authorList>
    </citation>
    <scope>NUCLEOTIDE SEQUENCE [LARGE SCALE GENOMIC DNA]</scope>
    <source>
        <strain>DSM 13726</strain>
        <strain evidence="8">PCE-M2</strain>
    </source>
</reference>
<evidence type="ECO:0000259" key="5">
    <source>
        <dbReference type="PROSITE" id="PS50111"/>
    </source>
</evidence>
<dbReference type="KEGG" id="shal:SHALO_2369"/>
<dbReference type="Proteomes" id="UP000094609">
    <property type="component" value="Chromosome"/>
</dbReference>
<evidence type="ECO:0000256" key="4">
    <source>
        <dbReference type="SAM" id="Phobius"/>
    </source>
</evidence>
<evidence type="ECO:0000259" key="6">
    <source>
        <dbReference type="PROSITE" id="PS50885"/>
    </source>
</evidence>
<evidence type="ECO:0000256" key="3">
    <source>
        <dbReference type="PROSITE-ProRule" id="PRU00284"/>
    </source>
</evidence>
<feature type="domain" description="Methyl-accepting transducer" evidence="5">
    <location>
        <begin position="386"/>
        <end position="613"/>
    </location>
</feature>
<evidence type="ECO:0000256" key="1">
    <source>
        <dbReference type="ARBA" id="ARBA00023224"/>
    </source>
</evidence>
<dbReference type="Pfam" id="PF00672">
    <property type="entry name" value="HAMP"/>
    <property type="match status" value="1"/>
</dbReference>
<name>A0A1D7TM99_9BACT</name>
<keyword evidence="4" id="KW-1133">Transmembrane helix</keyword>
<dbReference type="PATRIC" id="fig|1193502.14.peg.2400"/>
<dbReference type="Pfam" id="PF00015">
    <property type="entry name" value="MCPsignal"/>
    <property type="match status" value="1"/>
</dbReference>
<dbReference type="AlphaFoldDB" id="A0A1D7TM99"/>
<dbReference type="PROSITE" id="PS50885">
    <property type="entry name" value="HAMP"/>
    <property type="match status" value="1"/>
</dbReference>
<dbReference type="RefSeq" id="WP_069478725.1">
    <property type="nucleotide sequence ID" value="NZ_CP017111.1"/>
</dbReference>
<dbReference type="SUPFAM" id="SSF58104">
    <property type="entry name" value="Methyl-accepting chemotaxis protein (MCP) signaling domain"/>
    <property type="match status" value="1"/>
</dbReference>
<feature type="domain" description="HAMP" evidence="6">
    <location>
        <begin position="297"/>
        <end position="351"/>
    </location>
</feature>
<evidence type="ECO:0000313" key="7">
    <source>
        <dbReference type="EMBL" id="AOO66129.1"/>
    </source>
</evidence>
<dbReference type="Gene3D" id="3.30.450.20">
    <property type="entry name" value="PAS domain"/>
    <property type="match status" value="2"/>
</dbReference>
<keyword evidence="8" id="KW-1185">Reference proteome</keyword>
<proteinExistence type="inferred from homology"/>
<organism evidence="7 8">
    <name type="scientific">Sulfurospirillum halorespirans DSM 13726</name>
    <dbReference type="NCBI Taxonomy" id="1193502"/>
    <lineage>
        <taxon>Bacteria</taxon>
        <taxon>Pseudomonadati</taxon>
        <taxon>Campylobacterota</taxon>
        <taxon>Epsilonproteobacteria</taxon>
        <taxon>Campylobacterales</taxon>
        <taxon>Sulfurospirillaceae</taxon>
        <taxon>Sulfurospirillum</taxon>
    </lineage>
</organism>
<protein>
    <submittedName>
        <fullName evidence="7">Methyl accepting chemotaxis protein</fullName>
    </submittedName>
</protein>
<feature type="transmembrane region" description="Helical" evidence="4">
    <location>
        <begin position="7"/>
        <end position="29"/>
    </location>
</feature>
<dbReference type="EMBL" id="CP017111">
    <property type="protein sequence ID" value="AOO66129.1"/>
    <property type="molecule type" value="Genomic_DNA"/>
</dbReference>
<accession>A0A1D7TM99</accession>
<dbReference type="SMART" id="SM00283">
    <property type="entry name" value="MA"/>
    <property type="match status" value="1"/>
</dbReference>
<evidence type="ECO:0000313" key="8">
    <source>
        <dbReference type="Proteomes" id="UP000094609"/>
    </source>
</evidence>
<dbReference type="CDD" id="cd12912">
    <property type="entry name" value="PDC2_MCP_like"/>
    <property type="match status" value="1"/>
</dbReference>
<keyword evidence="4" id="KW-0472">Membrane</keyword>
<evidence type="ECO:0000256" key="2">
    <source>
        <dbReference type="ARBA" id="ARBA00029447"/>
    </source>
</evidence>